<keyword evidence="3" id="KW-0853">WD repeat</keyword>
<gene>
    <name evidence="6" type="ORF">KFL_000140440</name>
</gene>
<feature type="compositionally biased region" description="Polar residues" evidence="5">
    <location>
        <begin position="66"/>
        <end position="78"/>
    </location>
</feature>
<accession>A0A1Y1HJ38</accession>
<comment type="subcellular location">
    <subcellularLocation>
        <location evidence="1">Cytoplasm</location>
    </subcellularLocation>
</comment>
<evidence type="ECO:0000313" key="6">
    <source>
        <dbReference type="EMBL" id="GAQ78524.1"/>
    </source>
</evidence>
<dbReference type="GO" id="GO:0045503">
    <property type="term" value="F:dynein light chain binding"/>
    <property type="evidence" value="ECO:0000318"/>
    <property type="project" value="GO_Central"/>
</dbReference>
<organism evidence="6 7">
    <name type="scientific">Klebsormidium nitens</name>
    <name type="common">Green alga</name>
    <name type="synonym">Ulothrix nitens</name>
    <dbReference type="NCBI Taxonomy" id="105231"/>
    <lineage>
        <taxon>Eukaryota</taxon>
        <taxon>Viridiplantae</taxon>
        <taxon>Streptophyta</taxon>
        <taxon>Klebsormidiophyceae</taxon>
        <taxon>Klebsormidiales</taxon>
        <taxon>Klebsormidiaceae</taxon>
        <taxon>Klebsormidium</taxon>
    </lineage>
</organism>
<feature type="region of interest" description="Disordered" evidence="5">
    <location>
        <begin position="191"/>
        <end position="210"/>
    </location>
</feature>
<dbReference type="Proteomes" id="UP000054558">
    <property type="component" value="Unassembled WGS sequence"/>
</dbReference>
<keyword evidence="4" id="KW-0677">Repeat</keyword>
<dbReference type="InterPro" id="IPR050687">
    <property type="entry name" value="Dynein_IC"/>
</dbReference>
<dbReference type="OMA" id="SYVCAWN"/>
<name>A0A1Y1HJ38_KLENI</name>
<dbReference type="GO" id="GO:0042073">
    <property type="term" value="P:intraciliary transport"/>
    <property type="evidence" value="ECO:0000318"/>
    <property type="project" value="GO_Central"/>
</dbReference>
<dbReference type="InterPro" id="IPR015943">
    <property type="entry name" value="WD40/YVTN_repeat-like_dom_sf"/>
</dbReference>
<keyword evidence="7" id="KW-1185">Reference proteome</keyword>
<dbReference type="Pfam" id="PF00400">
    <property type="entry name" value="WD40"/>
    <property type="match status" value="1"/>
</dbReference>
<dbReference type="GO" id="GO:0005868">
    <property type="term" value="C:cytoplasmic dynein complex"/>
    <property type="evidence" value="ECO:0000318"/>
    <property type="project" value="GO_Central"/>
</dbReference>
<reference evidence="6 7" key="1">
    <citation type="journal article" date="2014" name="Nat. Commun.">
        <title>Klebsormidium flaccidum genome reveals primary factors for plant terrestrial adaptation.</title>
        <authorList>
            <person name="Hori K."/>
            <person name="Maruyama F."/>
            <person name="Fujisawa T."/>
            <person name="Togashi T."/>
            <person name="Yamamoto N."/>
            <person name="Seo M."/>
            <person name="Sato S."/>
            <person name="Yamada T."/>
            <person name="Mori H."/>
            <person name="Tajima N."/>
            <person name="Moriyama T."/>
            <person name="Ikeuchi M."/>
            <person name="Watanabe M."/>
            <person name="Wada H."/>
            <person name="Kobayashi K."/>
            <person name="Saito M."/>
            <person name="Masuda T."/>
            <person name="Sasaki-Sekimoto Y."/>
            <person name="Mashiguchi K."/>
            <person name="Awai K."/>
            <person name="Shimojima M."/>
            <person name="Masuda S."/>
            <person name="Iwai M."/>
            <person name="Nobusawa T."/>
            <person name="Narise T."/>
            <person name="Kondo S."/>
            <person name="Saito H."/>
            <person name="Sato R."/>
            <person name="Murakawa M."/>
            <person name="Ihara Y."/>
            <person name="Oshima-Yamada Y."/>
            <person name="Ohtaka K."/>
            <person name="Satoh M."/>
            <person name="Sonobe K."/>
            <person name="Ishii M."/>
            <person name="Ohtani R."/>
            <person name="Kanamori-Sato M."/>
            <person name="Honoki R."/>
            <person name="Miyazaki D."/>
            <person name="Mochizuki H."/>
            <person name="Umetsu J."/>
            <person name="Higashi K."/>
            <person name="Shibata D."/>
            <person name="Kamiya Y."/>
            <person name="Sato N."/>
            <person name="Nakamura Y."/>
            <person name="Tabata S."/>
            <person name="Ida S."/>
            <person name="Kurokawa K."/>
            <person name="Ohta H."/>
        </authorList>
    </citation>
    <scope>NUCLEOTIDE SEQUENCE [LARGE SCALE GENOMIC DNA]</scope>
    <source>
        <strain evidence="6 7">NIES-2285</strain>
    </source>
</reference>
<evidence type="ECO:0000313" key="7">
    <source>
        <dbReference type="Proteomes" id="UP000054558"/>
    </source>
</evidence>
<dbReference type="Gene3D" id="2.130.10.10">
    <property type="entry name" value="YVTN repeat-like/Quinoprotein amine dehydrogenase"/>
    <property type="match status" value="2"/>
</dbReference>
<dbReference type="STRING" id="105231.A0A1Y1HJ38"/>
<dbReference type="InterPro" id="IPR036322">
    <property type="entry name" value="WD40_repeat_dom_sf"/>
</dbReference>
<dbReference type="GO" id="GO:0097014">
    <property type="term" value="C:ciliary plasm"/>
    <property type="evidence" value="ECO:0000318"/>
    <property type="project" value="GO_Central"/>
</dbReference>
<proteinExistence type="predicted"/>
<evidence type="ECO:0000256" key="3">
    <source>
        <dbReference type="ARBA" id="ARBA00022574"/>
    </source>
</evidence>
<protein>
    <submittedName>
        <fullName evidence="6">Uncharacterized protein</fullName>
    </submittedName>
</protein>
<dbReference type="EMBL" id="DF236963">
    <property type="protein sequence ID" value="GAQ78524.1"/>
    <property type="molecule type" value="Genomic_DNA"/>
</dbReference>
<sequence>MAPLVRKGDFLMQAECKLGDSSGGKVDVPSTWRASVRVTEGGAQTEVIEMSSNATQSCISEDAEVQTDNVHVSPTETNSSSAATGAASVFEATTSPIEGEESREAHSPAAAADTTVTLSLELRSPFISPATSSGPPSTSAVSDGFAGLVVTGIAWNATGNVVAVSYGRLDVRGWCHAPGALCTWNVGRRGTRGRGTRGKAPSGFGTDGTGTDALKPDTVIQLDNCLMAVAFHPTHPALIAGGTFNGEIYLWDLGREDPQRAKSRITDFSHREPITQLSWQYNTHDAFTHIGQEHAYQIVSTSTDGKVLVWSIAKLDDPVYGYELTHARQGQKELLWGATCLSLASSSDRDHQGAFVVGTEGGAVFRCLMRHNDVMVADLAQKVGTPVSPGDPSLKLKSPVRSEFVPHVGAVRAAACSPFQRNLFLTAGADGSLRIYSVLQAKPLLHLAPSQRALTAAQWSPFRPLVVATAAADGHVHFYDLQRSVLQPCKSVRVREKGLPVEAMAFNPKAPDRFAAADGSTLKIFSLGTSFQLARQSEASQIDRLEQQTNVTSQARIPPDVNLPSG</sequence>
<dbReference type="SUPFAM" id="SSF50978">
    <property type="entry name" value="WD40 repeat-like"/>
    <property type="match status" value="1"/>
</dbReference>
<feature type="region of interest" description="Disordered" evidence="5">
    <location>
        <begin position="64"/>
        <end position="87"/>
    </location>
</feature>
<dbReference type="SMART" id="SM00320">
    <property type="entry name" value="WD40"/>
    <property type="match status" value="6"/>
</dbReference>
<evidence type="ECO:0000256" key="2">
    <source>
        <dbReference type="ARBA" id="ARBA00022490"/>
    </source>
</evidence>
<evidence type="ECO:0000256" key="5">
    <source>
        <dbReference type="SAM" id="MobiDB-lite"/>
    </source>
</evidence>
<dbReference type="OrthoDB" id="445052at2759"/>
<dbReference type="GO" id="GO:0045504">
    <property type="term" value="F:dynein heavy chain binding"/>
    <property type="evidence" value="ECO:0000318"/>
    <property type="project" value="GO_Central"/>
</dbReference>
<keyword evidence="2" id="KW-0963">Cytoplasm</keyword>
<dbReference type="PANTHER" id="PTHR12442">
    <property type="entry name" value="DYNEIN INTERMEDIATE CHAIN"/>
    <property type="match status" value="1"/>
</dbReference>
<dbReference type="InterPro" id="IPR001680">
    <property type="entry name" value="WD40_rpt"/>
</dbReference>
<evidence type="ECO:0000256" key="1">
    <source>
        <dbReference type="ARBA" id="ARBA00004496"/>
    </source>
</evidence>
<dbReference type="AlphaFoldDB" id="A0A1Y1HJ38"/>
<dbReference type="PANTHER" id="PTHR12442:SF26">
    <property type="entry name" value="CYTOPLASMIC DYNEIN 2 INTERMEDIATE CHAIN 2"/>
    <property type="match status" value="1"/>
</dbReference>
<evidence type="ECO:0000256" key="4">
    <source>
        <dbReference type="ARBA" id="ARBA00022737"/>
    </source>
</evidence>
<feature type="region of interest" description="Disordered" evidence="5">
    <location>
        <begin position="547"/>
        <end position="566"/>
    </location>
</feature>